<evidence type="ECO:0000256" key="3">
    <source>
        <dbReference type="ARBA" id="ARBA00022670"/>
    </source>
</evidence>
<keyword evidence="6 9" id="KW-0378">Hydrolase</keyword>
<dbReference type="HAMAP" id="MF_00161">
    <property type="entry name" value="LspA"/>
    <property type="match status" value="1"/>
</dbReference>
<keyword evidence="5 9" id="KW-0064">Aspartyl protease</keyword>
<evidence type="ECO:0000313" key="12">
    <source>
        <dbReference type="EMBL" id="ABQ25728.1"/>
    </source>
</evidence>
<evidence type="ECO:0000256" key="10">
    <source>
        <dbReference type="RuleBase" id="RU000594"/>
    </source>
</evidence>
<feature type="transmembrane region" description="Helical" evidence="9">
    <location>
        <begin position="137"/>
        <end position="157"/>
    </location>
</feature>
<keyword evidence="13" id="KW-1185">Reference proteome</keyword>
<name>A5GE73_GEOUR</name>
<evidence type="ECO:0000313" key="13">
    <source>
        <dbReference type="Proteomes" id="UP000006695"/>
    </source>
</evidence>
<dbReference type="PANTHER" id="PTHR33695:SF1">
    <property type="entry name" value="LIPOPROTEIN SIGNAL PEPTIDASE"/>
    <property type="match status" value="1"/>
</dbReference>
<gene>
    <name evidence="9" type="primary">lspA</name>
    <name evidence="12" type="ordered locus">Gura_1530</name>
</gene>
<comment type="catalytic activity">
    <reaction evidence="9 10">
        <text>Release of signal peptides from bacterial membrane prolipoproteins. Hydrolyzes -Xaa-Yaa-Zaa-|-(S,diacylglyceryl)Cys-, in which Xaa is hydrophobic (preferably Leu), and Yaa (Ala or Ser) and Zaa (Gly or Ala) have small, neutral side chains.</text>
        <dbReference type="EC" id="3.4.23.36"/>
    </reaction>
</comment>
<dbReference type="GO" id="GO:0005886">
    <property type="term" value="C:plasma membrane"/>
    <property type="evidence" value="ECO:0007669"/>
    <property type="project" value="UniProtKB-SubCell"/>
</dbReference>
<comment type="similarity">
    <text evidence="1 9 11">Belongs to the peptidase A8 family.</text>
</comment>
<feature type="active site" evidence="9">
    <location>
        <position position="142"/>
    </location>
</feature>
<dbReference type="EMBL" id="CP000698">
    <property type="protein sequence ID" value="ABQ25728.1"/>
    <property type="molecule type" value="Genomic_DNA"/>
</dbReference>
<dbReference type="GO" id="GO:0004190">
    <property type="term" value="F:aspartic-type endopeptidase activity"/>
    <property type="evidence" value="ECO:0007669"/>
    <property type="project" value="UniProtKB-UniRule"/>
</dbReference>
<comment type="function">
    <text evidence="9 10">This protein specifically catalyzes the removal of signal peptides from prolipoproteins.</text>
</comment>
<keyword evidence="9" id="KW-0997">Cell inner membrane</keyword>
<dbReference type="InterPro" id="IPR001872">
    <property type="entry name" value="Peptidase_A8"/>
</dbReference>
<sequence length="166" mass="17974">MNPVKRTLLIAPVLLSCVGCDQVTKNIARHGLANSEPIAFLNNIFRLQYAENPGAFLSLGAGSPENIRFWVFTFFTGIFLACMLVYLLVSPNNSKVKMISLSLVVGGGIGNLIDRIFNDGCVIDFMNIGIGSLRTGVFNVADIAISFGVVWLFAISFKASKKKPAL</sequence>
<dbReference type="EC" id="3.4.23.36" evidence="9"/>
<dbReference type="GO" id="GO:0006508">
    <property type="term" value="P:proteolysis"/>
    <property type="evidence" value="ECO:0007669"/>
    <property type="project" value="UniProtKB-KW"/>
</dbReference>
<evidence type="ECO:0000256" key="2">
    <source>
        <dbReference type="ARBA" id="ARBA00022475"/>
    </source>
</evidence>
<evidence type="ECO:0000256" key="7">
    <source>
        <dbReference type="ARBA" id="ARBA00022989"/>
    </source>
</evidence>
<evidence type="ECO:0000256" key="11">
    <source>
        <dbReference type="RuleBase" id="RU004181"/>
    </source>
</evidence>
<keyword evidence="4 9" id="KW-0812">Transmembrane</keyword>
<dbReference type="PROSITE" id="PS00855">
    <property type="entry name" value="SPASE_II"/>
    <property type="match status" value="1"/>
</dbReference>
<dbReference type="PROSITE" id="PS51257">
    <property type="entry name" value="PROKAR_LIPOPROTEIN"/>
    <property type="match status" value="1"/>
</dbReference>
<dbReference type="Pfam" id="PF01252">
    <property type="entry name" value="Peptidase_A8"/>
    <property type="match status" value="1"/>
</dbReference>
<dbReference type="UniPathway" id="UPA00665"/>
<dbReference type="PRINTS" id="PR00781">
    <property type="entry name" value="LIPOSIGPTASE"/>
</dbReference>
<keyword evidence="2 9" id="KW-1003">Cell membrane</keyword>
<dbReference type="AlphaFoldDB" id="A5GE73"/>
<feature type="transmembrane region" description="Helical" evidence="9">
    <location>
        <begin position="67"/>
        <end position="89"/>
    </location>
</feature>
<evidence type="ECO:0000256" key="1">
    <source>
        <dbReference type="ARBA" id="ARBA00006139"/>
    </source>
</evidence>
<keyword evidence="8 9" id="KW-0472">Membrane</keyword>
<dbReference type="PANTHER" id="PTHR33695">
    <property type="entry name" value="LIPOPROTEIN SIGNAL PEPTIDASE"/>
    <property type="match status" value="1"/>
</dbReference>
<comment type="caution">
    <text evidence="9">Lacks conserved residue(s) required for the propagation of feature annotation.</text>
</comment>
<comment type="pathway">
    <text evidence="9">Protein modification; lipoprotein biosynthesis (signal peptide cleavage).</text>
</comment>
<evidence type="ECO:0000256" key="8">
    <source>
        <dbReference type="ARBA" id="ARBA00023136"/>
    </source>
</evidence>
<feature type="active site" evidence="9">
    <location>
        <position position="124"/>
    </location>
</feature>
<proteinExistence type="inferred from homology"/>
<dbReference type="STRING" id="351605.Gura_1530"/>
<evidence type="ECO:0000256" key="9">
    <source>
        <dbReference type="HAMAP-Rule" id="MF_00161"/>
    </source>
</evidence>
<evidence type="ECO:0000256" key="4">
    <source>
        <dbReference type="ARBA" id="ARBA00022692"/>
    </source>
</evidence>
<dbReference type="RefSeq" id="WP_011938441.1">
    <property type="nucleotide sequence ID" value="NC_009483.1"/>
</dbReference>
<reference evidence="12 13" key="1">
    <citation type="submission" date="2007-05" db="EMBL/GenBank/DDBJ databases">
        <title>Complete sequence of Geobacter uraniireducens Rf4.</title>
        <authorList>
            <consortium name="US DOE Joint Genome Institute"/>
            <person name="Copeland A."/>
            <person name="Lucas S."/>
            <person name="Lapidus A."/>
            <person name="Barry K."/>
            <person name="Detter J.C."/>
            <person name="Glavina del Rio T."/>
            <person name="Hammon N."/>
            <person name="Israni S."/>
            <person name="Dalin E."/>
            <person name="Tice H."/>
            <person name="Pitluck S."/>
            <person name="Chertkov O."/>
            <person name="Brettin T."/>
            <person name="Bruce D."/>
            <person name="Han C."/>
            <person name="Schmutz J."/>
            <person name="Larimer F."/>
            <person name="Land M."/>
            <person name="Hauser L."/>
            <person name="Kyrpides N."/>
            <person name="Mikhailova N."/>
            <person name="Shelobolina E."/>
            <person name="Aklujkar M."/>
            <person name="Lovley D."/>
            <person name="Richardson P."/>
        </authorList>
    </citation>
    <scope>NUCLEOTIDE SEQUENCE [LARGE SCALE GENOMIC DNA]</scope>
    <source>
        <strain evidence="13">ATCC BAA-1134 / JCM 13001 / Rf4</strain>
    </source>
</reference>
<keyword evidence="7 9" id="KW-1133">Transmembrane helix</keyword>
<evidence type="ECO:0000256" key="5">
    <source>
        <dbReference type="ARBA" id="ARBA00022750"/>
    </source>
</evidence>
<keyword evidence="3 9" id="KW-0645">Protease</keyword>
<accession>A5GE73</accession>
<protein>
    <recommendedName>
        <fullName evidence="9">Lipoprotein signal peptidase</fullName>
        <ecNumber evidence="9">3.4.23.36</ecNumber>
    </recommendedName>
    <alternativeName>
        <fullName evidence="9">Prolipoprotein signal peptidase</fullName>
    </alternativeName>
    <alternativeName>
        <fullName evidence="9">Signal peptidase II</fullName>
        <shortName evidence="9">SPase II</shortName>
    </alternativeName>
</protein>
<dbReference type="Proteomes" id="UP000006695">
    <property type="component" value="Chromosome"/>
</dbReference>
<evidence type="ECO:0000256" key="6">
    <source>
        <dbReference type="ARBA" id="ARBA00022801"/>
    </source>
</evidence>
<dbReference type="OrthoDB" id="9810259at2"/>
<comment type="subcellular location">
    <subcellularLocation>
        <location evidence="9">Cell inner membrane</location>
        <topology evidence="9">Multi-pass membrane protein</topology>
    </subcellularLocation>
</comment>
<dbReference type="HOGENOM" id="CLU_083252_3_1_7"/>
<dbReference type="KEGG" id="gur:Gura_1530"/>
<dbReference type="NCBIfam" id="TIGR00077">
    <property type="entry name" value="lspA"/>
    <property type="match status" value="1"/>
</dbReference>
<organism evidence="12 13">
    <name type="scientific">Geotalea uraniireducens (strain Rf4)</name>
    <name type="common">Geobacter uraniireducens</name>
    <dbReference type="NCBI Taxonomy" id="351605"/>
    <lineage>
        <taxon>Bacteria</taxon>
        <taxon>Pseudomonadati</taxon>
        <taxon>Thermodesulfobacteriota</taxon>
        <taxon>Desulfuromonadia</taxon>
        <taxon>Geobacterales</taxon>
        <taxon>Geobacteraceae</taxon>
        <taxon>Geotalea</taxon>
    </lineage>
</organism>